<proteinExistence type="predicted"/>
<dbReference type="RefSeq" id="WP_109680335.1">
    <property type="nucleotide sequence ID" value="NZ_CP086615.1"/>
</dbReference>
<dbReference type="EMBL" id="QFFI01000055">
    <property type="protein sequence ID" value="PWG61018.1"/>
    <property type="molecule type" value="Genomic_DNA"/>
</dbReference>
<dbReference type="InterPro" id="IPR036397">
    <property type="entry name" value="RNaseH_sf"/>
</dbReference>
<dbReference type="OrthoDB" id="5705783at2"/>
<organism evidence="1 2">
    <name type="scientific">Sediminicurvatus halobius</name>
    <dbReference type="NCBI Taxonomy" id="2182432"/>
    <lineage>
        <taxon>Bacteria</taxon>
        <taxon>Pseudomonadati</taxon>
        <taxon>Pseudomonadota</taxon>
        <taxon>Gammaproteobacteria</taxon>
        <taxon>Chromatiales</taxon>
        <taxon>Ectothiorhodospiraceae</taxon>
        <taxon>Sediminicurvatus</taxon>
    </lineage>
</organism>
<dbReference type="Proteomes" id="UP000245474">
    <property type="component" value="Unassembled WGS sequence"/>
</dbReference>
<comment type="caution">
    <text evidence="1">The sequence shown here is derived from an EMBL/GenBank/DDBJ whole genome shotgun (WGS) entry which is preliminary data.</text>
</comment>
<evidence type="ECO:0008006" key="3">
    <source>
        <dbReference type="Google" id="ProtNLM"/>
    </source>
</evidence>
<evidence type="ECO:0000313" key="2">
    <source>
        <dbReference type="Proteomes" id="UP000245474"/>
    </source>
</evidence>
<dbReference type="GO" id="GO:0003676">
    <property type="term" value="F:nucleic acid binding"/>
    <property type="evidence" value="ECO:0007669"/>
    <property type="project" value="InterPro"/>
</dbReference>
<dbReference type="SUPFAM" id="SSF53098">
    <property type="entry name" value="Ribonuclease H-like"/>
    <property type="match status" value="1"/>
</dbReference>
<dbReference type="AlphaFoldDB" id="A0A2U2MVY2"/>
<evidence type="ECO:0000313" key="1">
    <source>
        <dbReference type="EMBL" id="PWG61018.1"/>
    </source>
</evidence>
<sequence>MTEHPAPLPCFIDVEASGIAPDSYPVEVAWSGPDGLVTDCLIAPLNCWTHWDANAEAIHGIPKALVMREGESVERVALRLNSALGLAGVAYSDASALDGWWLDVLFEAAGLLPEFRVAPAIDVFPDTTLSALEGYKETAYRRIGGRRHRAATDVRALLGAYRLASRRAGPG</sequence>
<gene>
    <name evidence="1" type="ORF">DEM34_18645</name>
</gene>
<keyword evidence="2" id="KW-1185">Reference proteome</keyword>
<dbReference type="Gene3D" id="3.30.420.10">
    <property type="entry name" value="Ribonuclease H-like superfamily/Ribonuclease H"/>
    <property type="match status" value="1"/>
</dbReference>
<name>A0A2U2MVY2_9GAMM</name>
<reference evidence="1 2" key="1">
    <citation type="submission" date="2018-05" db="EMBL/GenBank/DDBJ databases">
        <title>Spiribacter halobius sp. nov., a moderately halophilic bacterium isolated from marine solar saltern.</title>
        <authorList>
            <person name="Zheng W.-S."/>
            <person name="Lu D.-C."/>
            <person name="Du Z.-J."/>
        </authorList>
    </citation>
    <scope>NUCLEOTIDE SEQUENCE [LARGE SCALE GENOMIC DNA]</scope>
    <source>
        <strain evidence="1 2">E85</strain>
    </source>
</reference>
<protein>
    <recommendedName>
        <fullName evidence="3">Exonuclease domain-containing protein</fullName>
    </recommendedName>
</protein>
<accession>A0A2U2MVY2</accession>
<dbReference type="InterPro" id="IPR012337">
    <property type="entry name" value="RNaseH-like_sf"/>
</dbReference>